<evidence type="ECO:0000313" key="2">
    <source>
        <dbReference type="Proteomes" id="UP000824782"/>
    </source>
</evidence>
<name>A0AAV7CAW1_ENGPU</name>
<gene>
    <name evidence="1" type="ORF">GDO81_007810</name>
</gene>
<keyword evidence="2" id="KW-1185">Reference proteome</keyword>
<proteinExistence type="predicted"/>
<protein>
    <recommendedName>
        <fullName evidence="3">Secreted protein</fullName>
    </recommendedName>
</protein>
<dbReference type="AlphaFoldDB" id="A0AAV7CAW1"/>
<organism evidence="1 2">
    <name type="scientific">Engystomops pustulosus</name>
    <name type="common">Tungara frog</name>
    <name type="synonym">Physalaemus pustulosus</name>
    <dbReference type="NCBI Taxonomy" id="76066"/>
    <lineage>
        <taxon>Eukaryota</taxon>
        <taxon>Metazoa</taxon>
        <taxon>Chordata</taxon>
        <taxon>Craniata</taxon>
        <taxon>Vertebrata</taxon>
        <taxon>Euteleostomi</taxon>
        <taxon>Amphibia</taxon>
        <taxon>Batrachia</taxon>
        <taxon>Anura</taxon>
        <taxon>Neobatrachia</taxon>
        <taxon>Hyloidea</taxon>
        <taxon>Leptodactylidae</taxon>
        <taxon>Leiuperinae</taxon>
        <taxon>Engystomops</taxon>
    </lineage>
</organism>
<dbReference type="Proteomes" id="UP000824782">
    <property type="component" value="Unassembled WGS sequence"/>
</dbReference>
<evidence type="ECO:0000313" key="1">
    <source>
        <dbReference type="EMBL" id="KAG8581805.1"/>
    </source>
</evidence>
<comment type="caution">
    <text evidence="1">The sequence shown here is derived from an EMBL/GenBank/DDBJ whole genome shotgun (WGS) entry which is preliminary data.</text>
</comment>
<accession>A0AAV7CAW1</accession>
<reference evidence="1" key="1">
    <citation type="thesis" date="2020" institute="ProQuest LLC" country="789 East Eisenhower Parkway, Ann Arbor, MI, USA">
        <title>Comparative Genomics and Chromosome Evolution.</title>
        <authorList>
            <person name="Mudd A.B."/>
        </authorList>
    </citation>
    <scope>NUCLEOTIDE SEQUENCE</scope>
    <source>
        <strain evidence="1">237g6f4</strain>
        <tissue evidence="1">Blood</tissue>
    </source>
</reference>
<sequence>MQFMLFGAPPITSWCASVLTTLQGRPSFQGIATGFTEHAEIIHGWRMRIACSYLKLREHFSWGLWRGAAGRCSASDCSLVKMQ</sequence>
<dbReference type="EMBL" id="WNYA01000003">
    <property type="protein sequence ID" value="KAG8581805.1"/>
    <property type="molecule type" value="Genomic_DNA"/>
</dbReference>
<evidence type="ECO:0008006" key="3">
    <source>
        <dbReference type="Google" id="ProtNLM"/>
    </source>
</evidence>